<dbReference type="FunFam" id="3.10.580.10:FF:000002">
    <property type="entry name" value="Magnesium/cobalt efflux protein CorC"/>
    <property type="match status" value="1"/>
</dbReference>
<evidence type="ECO:0000313" key="14">
    <source>
        <dbReference type="EMBL" id="OGF98991.1"/>
    </source>
</evidence>
<dbReference type="InterPro" id="IPR000644">
    <property type="entry name" value="CBS_dom"/>
</dbReference>
<evidence type="ECO:0000256" key="2">
    <source>
        <dbReference type="ARBA" id="ARBA00006337"/>
    </source>
</evidence>
<dbReference type="SMART" id="SM00116">
    <property type="entry name" value="CBS"/>
    <property type="match status" value="2"/>
</dbReference>
<dbReference type="PANTHER" id="PTHR22777:SF32">
    <property type="entry name" value="UPF0053 INNER MEMBRANE PROTEIN YFJD"/>
    <property type="match status" value="1"/>
</dbReference>
<dbReference type="Proteomes" id="UP000176992">
    <property type="component" value="Unassembled WGS sequence"/>
</dbReference>
<feature type="transmembrane region" description="Helical" evidence="11">
    <location>
        <begin position="58"/>
        <end position="78"/>
    </location>
</feature>
<keyword evidence="7 9" id="KW-0129">CBS domain</keyword>
<dbReference type="GO" id="GO:0050660">
    <property type="term" value="F:flavin adenine dinucleotide binding"/>
    <property type="evidence" value="ECO:0007669"/>
    <property type="project" value="InterPro"/>
</dbReference>
<dbReference type="PANTHER" id="PTHR22777">
    <property type="entry name" value="HEMOLYSIN-RELATED"/>
    <property type="match status" value="1"/>
</dbReference>
<organism evidence="14 15">
    <name type="scientific">Candidatus Glassbacteria bacterium GWA2_58_10</name>
    <dbReference type="NCBI Taxonomy" id="1817865"/>
    <lineage>
        <taxon>Bacteria</taxon>
        <taxon>Candidatus Glassiibacteriota</taxon>
    </lineage>
</organism>
<evidence type="ECO:0000259" key="12">
    <source>
        <dbReference type="PROSITE" id="PS51371"/>
    </source>
</evidence>
<evidence type="ECO:0000256" key="6">
    <source>
        <dbReference type="ARBA" id="ARBA00022989"/>
    </source>
</evidence>
<evidence type="ECO:0000259" key="13">
    <source>
        <dbReference type="PROSITE" id="PS51846"/>
    </source>
</evidence>
<dbReference type="Pfam" id="PF00571">
    <property type="entry name" value="CBS"/>
    <property type="match status" value="2"/>
</dbReference>
<dbReference type="Pfam" id="PF03471">
    <property type="entry name" value="CorC_HlyC"/>
    <property type="match status" value="1"/>
</dbReference>
<dbReference type="EMBL" id="MFIV01000051">
    <property type="protein sequence ID" value="OGF98991.1"/>
    <property type="molecule type" value="Genomic_DNA"/>
</dbReference>
<dbReference type="InterPro" id="IPR005170">
    <property type="entry name" value="Transptr-assoc_dom"/>
</dbReference>
<keyword evidence="4 10" id="KW-0812">Transmembrane</keyword>
<dbReference type="Pfam" id="PF01595">
    <property type="entry name" value="CNNM"/>
    <property type="match status" value="1"/>
</dbReference>
<keyword evidence="8 10" id="KW-0472">Membrane</keyword>
<comment type="caution">
    <text evidence="14">The sequence shown here is derived from an EMBL/GenBank/DDBJ whole genome shotgun (WGS) entry which is preliminary data.</text>
</comment>
<dbReference type="CDD" id="cd04590">
    <property type="entry name" value="CBS_pair_CorC_HlyC_assoc"/>
    <property type="match status" value="1"/>
</dbReference>
<dbReference type="SUPFAM" id="SSF54631">
    <property type="entry name" value="CBS-domain pair"/>
    <property type="match status" value="1"/>
</dbReference>
<evidence type="ECO:0008006" key="16">
    <source>
        <dbReference type="Google" id="ProtNLM"/>
    </source>
</evidence>
<keyword evidence="5" id="KW-0677">Repeat</keyword>
<comment type="subcellular location">
    <subcellularLocation>
        <location evidence="1">Cell membrane</location>
        <topology evidence="1">Multi-pass membrane protein</topology>
    </subcellularLocation>
</comment>
<evidence type="ECO:0000313" key="15">
    <source>
        <dbReference type="Proteomes" id="UP000176992"/>
    </source>
</evidence>
<dbReference type="SMART" id="SM01091">
    <property type="entry name" value="CorC_HlyC"/>
    <property type="match status" value="1"/>
</dbReference>
<accession>A0A1F5YGL5</accession>
<evidence type="ECO:0000256" key="3">
    <source>
        <dbReference type="ARBA" id="ARBA00022475"/>
    </source>
</evidence>
<evidence type="ECO:0000256" key="9">
    <source>
        <dbReference type="PROSITE-ProRule" id="PRU00703"/>
    </source>
</evidence>
<dbReference type="SUPFAM" id="SSF56176">
    <property type="entry name" value="FAD-binding/transporter-associated domain-like"/>
    <property type="match status" value="1"/>
</dbReference>
<dbReference type="InterPro" id="IPR016169">
    <property type="entry name" value="FAD-bd_PCMH_sub2"/>
</dbReference>
<protein>
    <recommendedName>
        <fullName evidence="16">Hemolysin</fullName>
    </recommendedName>
</protein>
<dbReference type="Gene3D" id="3.30.465.10">
    <property type="match status" value="1"/>
</dbReference>
<keyword evidence="3" id="KW-1003">Cell membrane</keyword>
<dbReference type="PROSITE" id="PS51371">
    <property type="entry name" value="CBS"/>
    <property type="match status" value="2"/>
</dbReference>
<reference evidence="14 15" key="1">
    <citation type="journal article" date="2016" name="Nat. Commun.">
        <title>Thousands of microbial genomes shed light on interconnected biogeochemical processes in an aquifer system.</title>
        <authorList>
            <person name="Anantharaman K."/>
            <person name="Brown C.T."/>
            <person name="Hug L.A."/>
            <person name="Sharon I."/>
            <person name="Castelle C.J."/>
            <person name="Probst A.J."/>
            <person name="Thomas B.C."/>
            <person name="Singh A."/>
            <person name="Wilkins M.J."/>
            <person name="Karaoz U."/>
            <person name="Brodie E.L."/>
            <person name="Williams K.H."/>
            <person name="Hubbard S.S."/>
            <person name="Banfield J.F."/>
        </authorList>
    </citation>
    <scope>NUCLEOTIDE SEQUENCE [LARGE SCALE GENOMIC DNA]</scope>
</reference>
<keyword evidence="6 10" id="KW-1133">Transmembrane helix</keyword>
<dbReference type="Gene3D" id="3.10.580.10">
    <property type="entry name" value="CBS-domain"/>
    <property type="match status" value="1"/>
</dbReference>
<dbReference type="PROSITE" id="PS51846">
    <property type="entry name" value="CNNM"/>
    <property type="match status" value="1"/>
</dbReference>
<evidence type="ECO:0000256" key="1">
    <source>
        <dbReference type="ARBA" id="ARBA00004651"/>
    </source>
</evidence>
<dbReference type="AlphaFoldDB" id="A0A1F5YGL5"/>
<name>A0A1F5YGL5_9BACT</name>
<evidence type="ECO:0000256" key="4">
    <source>
        <dbReference type="ARBA" id="ARBA00022692"/>
    </source>
</evidence>
<evidence type="ECO:0000256" key="5">
    <source>
        <dbReference type="ARBA" id="ARBA00022737"/>
    </source>
</evidence>
<evidence type="ECO:0000256" key="7">
    <source>
        <dbReference type="ARBA" id="ARBA00023122"/>
    </source>
</evidence>
<feature type="transmembrane region" description="Helical" evidence="11">
    <location>
        <begin position="90"/>
        <end position="111"/>
    </location>
</feature>
<dbReference type="InterPro" id="IPR036318">
    <property type="entry name" value="FAD-bd_PCMH-like_sf"/>
</dbReference>
<evidence type="ECO:0000256" key="8">
    <source>
        <dbReference type="ARBA" id="ARBA00023136"/>
    </source>
</evidence>
<comment type="similarity">
    <text evidence="2">Belongs to the UPF0053 family.</text>
</comment>
<sequence length="436" mass="48637">MEYYKLWLILLTLIGSAFFSGSETALISINRVKLQSWIGKNKRLSKLADSFLNRPGDLLSSLLVGNNLMNVLLTVLIADLIIEMFPEREALSILVTVLVIPALTMPPTLFFGEIIPKSIAREHAGRLLPLLTTPLLVCHYLLTPVVKVVHGMTSLVLKFSGVKSRKPEMIFTRKNIQQVLLESKSSGLLDEEERNYISGVFEFSESTVREVMTPRIEIEAVPRGTSMDEIADKINQSNYSRIPIYEDSLDHIIGIVHVVDLLSGSGSGEPVIHPVIFTPETRKCDSLFNEMRQKKCHLAVVLDEYGGTSGIVTLEDLLEELVGDIHDVHDATGSLVKIGRDNSIIVDGRTRIDELEGKIELPETEYEVETIGGLLVSELGRIPDQGERFQLGRVRITVLETSPKHVVSLRLRQIESAVNEPEANESSIRPIREEED</sequence>
<feature type="domain" description="CBS" evidence="12">
    <location>
        <begin position="212"/>
        <end position="271"/>
    </location>
</feature>
<dbReference type="InterPro" id="IPR002550">
    <property type="entry name" value="CNNM"/>
</dbReference>
<evidence type="ECO:0000256" key="10">
    <source>
        <dbReference type="PROSITE-ProRule" id="PRU01193"/>
    </source>
</evidence>
<dbReference type="InterPro" id="IPR046342">
    <property type="entry name" value="CBS_dom_sf"/>
</dbReference>
<evidence type="ECO:0000256" key="11">
    <source>
        <dbReference type="SAM" id="Phobius"/>
    </source>
</evidence>
<dbReference type="InterPro" id="IPR044751">
    <property type="entry name" value="Ion_transp-like_CBS"/>
</dbReference>
<feature type="domain" description="CNNM transmembrane" evidence="13">
    <location>
        <begin position="1"/>
        <end position="193"/>
    </location>
</feature>
<proteinExistence type="inferred from homology"/>
<dbReference type="GO" id="GO:0005886">
    <property type="term" value="C:plasma membrane"/>
    <property type="evidence" value="ECO:0007669"/>
    <property type="project" value="UniProtKB-SubCell"/>
</dbReference>
<feature type="domain" description="CBS" evidence="12">
    <location>
        <begin position="274"/>
        <end position="328"/>
    </location>
</feature>
<gene>
    <name evidence="14" type="ORF">A2Z86_08690</name>
</gene>